<evidence type="ECO:0000313" key="2">
    <source>
        <dbReference type="Proteomes" id="UP000504606"/>
    </source>
</evidence>
<evidence type="ECO:0000256" key="1">
    <source>
        <dbReference type="SAM" id="MobiDB-lite"/>
    </source>
</evidence>
<organism evidence="2 3">
    <name type="scientific">Frankliniella occidentalis</name>
    <name type="common">Western flower thrips</name>
    <name type="synonym">Euthrips occidentalis</name>
    <dbReference type="NCBI Taxonomy" id="133901"/>
    <lineage>
        <taxon>Eukaryota</taxon>
        <taxon>Metazoa</taxon>
        <taxon>Ecdysozoa</taxon>
        <taxon>Arthropoda</taxon>
        <taxon>Hexapoda</taxon>
        <taxon>Insecta</taxon>
        <taxon>Pterygota</taxon>
        <taxon>Neoptera</taxon>
        <taxon>Paraneoptera</taxon>
        <taxon>Thysanoptera</taxon>
        <taxon>Terebrantia</taxon>
        <taxon>Thripoidea</taxon>
        <taxon>Thripidae</taxon>
        <taxon>Frankliniella</taxon>
    </lineage>
</organism>
<sequence length="342" mass="39058">MGKPAPRKKTHFRNKKRLTLRKNARRAESLKRLQQNQVAQPEQNAVEEIVVKIEVASSDEGEEQIKQEDDESTAVSSETTPPLTPEQVPLCFHDYALPFPVDKVSDETSDGVEPPPSMPVCGTEEISALLLEVKKKIDSLLPRFWTSFPEDDGLSCILMSRVRPRAAQRNVFFHYSGSVEISVHCQIISADNYVKNLPTVSLQPHCIDEFVDRALKIIGRVRLMEICAGGDRLQEFTSVWGYTSGGFIDRNPYNEARFVQTFRSNTCTVLINSKAWRCEKCHRINQIVKKQFLQSQKENLHVNTPDIFLNEQQKLKKLKTLRQDLDAAHKRIRALLNPEHKP</sequence>
<dbReference type="Proteomes" id="UP000504606">
    <property type="component" value="Unplaced"/>
</dbReference>
<reference evidence="3" key="1">
    <citation type="submission" date="2025-08" db="UniProtKB">
        <authorList>
            <consortium name="RefSeq"/>
        </authorList>
    </citation>
    <scope>IDENTIFICATION</scope>
    <source>
        <tissue evidence="3">Whole organism</tissue>
    </source>
</reference>
<feature type="region of interest" description="Disordered" evidence="1">
    <location>
        <begin position="55"/>
        <end position="85"/>
    </location>
</feature>
<keyword evidence="2" id="KW-1185">Reference proteome</keyword>
<proteinExistence type="predicted"/>
<feature type="compositionally biased region" description="Acidic residues" evidence="1">
    <location>
        <begin position="57"/>
        <end position="72"/>
    </location>
</feature>
<dbReference type="AlphaFoldDB" id="A0A6J1TLN6"/>
<name>A0A6J1TLN6_FRAOC</name>
<accession>A0A6J1TLN6</accession>
<evidence type="ECO:0000313" key="3">
    <source>
        <dbReference type="RefSeq" id="XP_026294424.1"/>
    </source>
</evidence>
<gene>
    <name evidence="3" type="primary">LOC113218334</name>
</gene>
<dbReference type="RefSeq" id="XP_026294424.1">
    <property type="nucleotide sequence ID" value="XM_026438639.2"/>
</dbReference>
<feature type="region of interest" description="Disordered" evidence="1">
    <location>
        <begin position="1"/>
        <end position="23"/>
    </location>
</feature>
<dbReference type="KEGG" id="foc:113218334"/>
<protein>
    <submittedName>
        <fullName evidence="3">Uncharacterized protein LOC113218334</fullName>
    </submittedName>
</protein>
<dbReference type="GeneID" id="113218334"/>